<feature type="compositionally biased region" description="Polar residues" evidence="1">
    <location>
        <begin position="222"/>
        <end position="232"/>
    </location>
</feature>
<sequence>MSSNQHNVQSYTKLTTKEYQSYTNTRKQIYGQNVNTRLHPTPQAERDYNTYSQWREQSNASRDEYEKSLKEAIGPNGNYQMLQQRQHQDLVLPAAQAATDTNLHASTRNNFLDKHPYAYKNARARKQHEKLADSSLKEAKHYRQAYDTHYEKAGKPAPPIRQAPYGTHGSSTAATPGVPSLPPSVPVPPPRRAEGSGIPSPSEAYGQVGPYQDQPATPPSMPTTYRQLSSASAPLPQRPQYTSIPTASEAYGRSSGVGMGAAYRQPTSASISPPWRPQDARIPSPSEAYGQAYYGTQSSTRTSVSTPYGQQPSVSAPLPPHLYGPRLPSPEQVYGSNGSSRKMDRRQ</sequence>
<dbReference type="EMBL" id="FJOF01000001">
    <property type="protein sequence ID" value="CZR31628.1"/>
    <property type="molecule type" value="Genomic_DNA"/>
</dbReference>
<gene>
    <name evidence="2" type="ORF">FPRO_02151</name>
</gene>
<evidence type="ECO:0000256" key="1">
    <source>
        <dbReference type="SAM" id="MobiDB-lite"/>
    </source>
</evidence>
<reference evidence="3" key="1">
    <citation type="journal article" date="2016" name="Genome Biol. Evol.">
        <title>Comparative 'omics' of the Fusarium fujikuroi species complex highlights differences in genetic potential and metabolite synthesis.</title>
        <authorList>
            <person name="Niehaus E.-M."/>
            <person name="Muensterkoetter M."/>
            <person name="Proctor R.H."/>
            <person name="Brown D.W."/>
            <person name="Sharon A."/>
            <person name="Idan Y."/>
            <person name="Oren-Young L."/>
            <person name="Sieber C.M."/>
            <person name="Novak O."/>
            <person name="Pencik A."/>
            <person name="Tarkowska D."/>
            <person name="Hromadova K."/>
            <person name="Freeman S."/>
            <person name="Maymon M."/>
            <person name="Elazar M."/>
            <person name="Youssef S.A."/>
            <person name="El-Shabrawy E.S.M."/>
            <person name="Shalaby A.B.A."/>
            <person name="Houterman P."/>
            <person name="Brock N.L."/>
            <person name="Burkhardt I."/>
            <person name="Tsavkelova E.A."/>
            <person name="Dickschat J.S."/>
            <person name="Galuszka P."/>
            <person name="Gueldener U."/>
            <person name="Tudzynski B."/>
        </authorList>
    </citation>
    <scope>NUCLEOTIDE SEQUENCE [LARGE SCALE GENOMIC DNA]</scope>
    <source>
        <strain evidence="3">ET1</strain>
    </source>
</reference>
<evidence type="ECO:0000313" key="2">
    <source>
        <dbReference type="EMBL" id="CZR31628.1"/>
    </source>
</evidence>
<comment type="caution">
    <text evidence="2">The sequence shown here is derived from an EMBL/GenBank/DDBJ whole genome shotgun (WGS) entry which is preliminary data.</text>
</comment>
<dbReference type="RefSeq" id="XP_031074323.1">
    <property type="nucleotide sequence ID" value="XM_031231260.1"/>
</dbReference>
<keyword evidence="3" id="KW-1185">Reference proteome</keyword>
<feature type="compositionally biased region" description="Pro residues" evidence="1">
    <location>
        <begin position="179"/>
        <end position="190"/>
    </location>
</feature>
<dbReference type="GeneID" id="42047037"/>
<dbReference type="AlphaFoldDB" id="A0A1L7UY55"/>
<protein>
    <submittedName>
        <fullName evidence="2">Uncharacterized protein</fullName>
    </submittedName>
</protein>
<evidence type="ECO:0000313" key="3">
    <source>
        <dbReference type="Proteomes" id="UP000183971"/>
    </source>
</evidence>
<dbReference type="VEuPathDB" id="FungiDB:FPRO_02151"/>
<name>A0A1L7UY55_FUSPR</name>
<feature type="compositionally biased region" description="Polar residues" evidence="1">
    <location>
        <begin position="294"/>
        <end position="314"/>
    </location>
</feature>
<accession>A0A1L7UY55</accession>
<dbReference type="Proteomes" id="UP000183971">
    <property type="component" value="Unassembled WGS sequence"/>
</dbReference>
<feature type="region of interest" description="Disordered" evidence="1">
    <location>
        <begin position="150"/>
        <end position="347"/>
    </location>
</feature>
<proteinExistence type="predicted"/>
<organism evidence="2 3">
    <name type="scientific">Fusarium proliferatum (strain ET1)</name>
    <name type="common">Orchid endophyte fungus</name>
    <dbReference type="NCBI Taxonomy" id="1227346"/>
    <lineage>
        <taxon>Eukaryota</taxon>
        <taxon>Fungi</taxon>
        <taxon>Dikarya</taxon>
        <taxon>Ascomycota</taxon>
        <taxon>Pezizomycotina</taxon>
        <taxon>Sordariomycetes</taxon>
        <taxon>Hypocreomycetidae</taxon>
        <taxon>Hypocreales</taxon>
        <taxon>Nectriaceae</taxon>
        <taxon>Fusarium</taxon>
        <taxon>Fusarium fujikuroi species complex</taxon>
    </lineage>
</organism>